<dbReference type="InterPro" id="IPR000262">
    <property type="entry name" value="FMN-dep_DH"/>
</dbReference>
<comment type="similarity">
    <text evidence="11">Belongs to the IPP isomerase type 2 family.</text>
</comment>
<comment type="subunit">
    <text evidence="10 11">Homooctamer. Dimer of tetramers.</text>
</comment>
<dbReference type="GO" id="GO:0000287">
    <property type="term" value="F:magnesium ion binding"/>
    <property type="evidence" value="ECO:0007669"/>
    <property type="project" value="UniProtKB-UniRule"/>
</dbReference>
<dbReference type="GO" id="GO:0008299">
    <property type="term" value="P:isoprenoid biosynthetic process"/>
    <property type="evidence" value="ECO:0007669"/>
    <property type="project" value="UniProtKB-UniRule"/>
</dbReference>
<keyword evidence="5 11" id="KW-0479">Metal-binding</keyword>
<evidence type="ECO:0000256" key="5">
    <source>
        <dbReference type="ARBA" id="ARBA00022723"/>
    </source>
</evidence>
<feature type="binding site" evidence="11">
    <location>
        <position position="155"/>
    </location>
    <ligand>
        <name>Mg(2+)</name>
        <dbReference type="ChEBI" id="CHEBI:18420"/>
    </ligand>
</feature>
<dbReference type="Pfam" id="PF01070">
    <property type="entry name" value="FMN_dh"/>
    <property type="match status" value="1"/>
</dbReference>
<name>A0A6I0EXR3_9FIRM</name>
<dbReference type="GO" id="GO:0004452">
    <property type="term" value="F:isopentenyl-diphosphate delta-isomerase activity"/>
    <property type="evidence" value="ECO:0007669"/>
    <property type="project" value="UniProtKB-UniRule"/>
</dbReference>
<comment type="caution">
    <text evidence="13">The sequence shown here is derived from an EMBL/GenBank/DDBJ whole genome shotgun (WGS) entry which is preliminary data.</text>
</comment>
<dbReference type="GO" id="GO:0016491">
    <property type="term" value="F:oxidoreductase activity"/>
    <property type="evidence" value="ECO:0007669"/>
    <property type="project" value="InterPro"/>
</dbReference>
<dbReference type="EC" id="5.3.3.2" evidence="11"/>
<feature type="binding site" evidence="11">
    <location>
        <begin position="289"/>
        <end position="290"/>
    </location>
    <ligand>
        <name>FMN</name>
        <dbReference type="ChEBI" id="CHEBI:58210"/>
    </ligand>
</feature>
<dbReference type="Proteomes" id="UP000468766">
    <property type="component" value="Unassembled WGS sequence"/>
</dbReference>
<feature type="binding site" evidence="11">
    <location>
        <position position="124"/>
    </location>
    <ligand>
        <name>FMN</name>
        <dbReference type="ChEBI" id="CHEBI:58210"/>
    </ligand>
</feature>
<evidence type="ECO:0000313" key="13">
    <source>
        <dbReference type="EMBL" id="KAB2954589.1"/>
    </source>
</evidence>
<evidence type="ECO:0000256" key="9">
    <source>
        <dbReference type="ARBA" id="ARBA00023235"/>
    </source>
</evidence>
<sequence length="354" mass="38879">MHELRETRKIEHIRQSLALEDGPLSNGFADVHLIHNALPELKVEDIDLSLTFLGKKLEKPILINAITGGHPAVTEINRKLANLAAQKKIAIAVGSQAAGLRNADVWSSYSVVRQMNPDGVVIANINADTPLRGALKAIDVIEADAIQVHLNGAQELAMREGDRDFTGWAGMIKELIRHSPVPVIVKEVGFGISKEVALRLWDMGVTYLDVGGAGGTNFVAIELRRQEVEDHSFEAWGIPTAITLGEVMYTLRQNSSDREDRHVIATGGIRNGWEGAKALAMGADLIGLAGPLLKRLDQEQAMEEFIENFQQDLTRALLLTGSKKLKELRQQPCVYSGFVKTWFEQRGIILSSLS</sequence>
<keyword evidence="3 11" id="KW-0285">Flavoprotein</keyword>
<feature type="binding site" evidence="11">
    <location>
        <position position="154"/>
    </location>
    <ligand>
        <name>substrate</name>
    </ligand>
</feature>
<keyword evidence="6 11" id="KW-0460">Magnesium</keyword>
<evidence type="ECO:0000256" key="4">
    <source>
        <dbReference type="ARBA" id="ARBA00022643"/>
    </source>
</evidence>
<dbReference type="NCBIfam" id="TIGR02151">
    <property type="entry name" value="IPP_isom_2"/>
    <property type="match status" value="1"/>
</dbReference>
<evidence type="ECO:0000256" key="1">
    <source>
        <dbReference type="ARBA" id="ARBA00001917"/>
    </source>
</evidence>
<keyword evidence="14" id="KW-1185">Reference proteome</keyword>
<dbReference type="CDD" id="cd02811">
    <property type="entry name" value="IDI-2_FMN"/>
    <property type="match status" value="1"/>
</dbReference>
<evidence type="ECO:0000256" key="7">
    <source>
        <dbReference type="ARBA" id="ARBA00022857"/>
    </source>
</evidence>
<dbReference type="EMBL" id="WBXO01000001">
    <property type="protein sequence ID" value="KAB2954589.1"/>
    <property type="molecule type" value="Genomic_DNA"/>
</dbReference>
<dbReference type="GO" id="GO:0005737">
    <property type="term" value="C:cytoplasm"/>
    <property type="evidence" value="ECO:0007669"/>
    <property type="project" value="UniProtKB-SubCell"/>
</dbReference>
<evidence type="ECO:0000256" key="3">
    <source>
        <dbReference type="ARBA" id="ARBA00022630"/>
    </source>
</evidence>
<comment type="cofactor">
    <cofactor evidence="11">
        <name>NADPH</name>
        <dbReference type="ChEBI" id="CHEBI:57783"/>
    </cofactor>
</comment>
<accession>A0A6I0EXR3</accession>
<proteinExistence type="inferred from homology"/>
<comment type="function">
    <text evidence="11">Involved in the biosynthesis of isoprenoids. Catalyzes the 1,3-allylic rearrangement of the homoallylic substrate isopentenyl (IPP) to its allylic isomer, dimethylallyl diphosphate (DMAPP).</text>
</comment>
<evidence type="ECO:0000256" key="11">
    <source>
        <dbReference type="HAMAP-Rule" id="MF_00354"/>
    </source>
</evidence>
<comment type="cofactor">
    <cofactor evidence="1 11">
        <name>FMN</name>
        <dbReference type="ChEBI" id="CHEBI:58210"/>
    </cofactor>
</comment>
<evidence type="ECO:0000256" key="8">
    <source>
        <dbReference type="ARBA" id="ARBA00023229"/>
    </source>
</evidence>
<dbReference type="SUPFAM" id="SSF51395">
    <property type="entry name" value="FMN-linked oxidoreductases"/>
    <property type="match status" value="1"/>
</dbReference>
<dbReference type="InterPro" id="IPR013785">
    <property type="entry name" value="Aldolase_TIM"/>
</dbReference>
<dbReference type="OrthoDB" id="9795032at2"/>
<evidence type="ECO:0000259" key="12">
    <source>
        <dbReference type="Pfam" id="PF01070"/>
    </source>
</evidence>
<dbReference type="PIRSF" id="PIRSF003314">
    <property type="entry name" value="IPP_isomerase"/>
    <property type="match status" value="1"/>
</dbReference>
<protein>
    <recommendedName>
        <fullName evidence="11">Isopentenyl-diphosphate delta-isomerase</fullName>
        <shortName evidence="11">IPP isomerase</shortName>
        <ecNumber evidence="11">5.3.3.2</ecNumber>
    </recommendedName>
    <alternativeName>
        <fullName evidence="11">Isopentenyl diphosphate:dimethylallyl diphosphate isomerase</fullName>
    </alternativeName>
    <alternativeName>
        <fullName evidence="11">Isopentenyl pyrophosphate isomerase</fullName>
    </alternativeName>
    <alternativeName>
        <fullName evidence="11">Type 2 isopentenyl diphosphate isomerase</fullName>
        <shortName evidence="11">IDI-2</shortName>
    </alternativeName>
</protein>
<comment type="caution">
    <text evidence="11">Lacks conserved residue(s) required for the propagation of feature annotation.</text>
</comment>
<dbReference type="RefSeq" id="WP_151618177.1">
    <property type="nucleotide sequence ID" value="NZ_WBXO01000001.1"/>
</dbReference>
<comment type="catalytic activity">
    <reaction evidence="11">
        <text>isopentenyl diphosphate = dimethylallyl diphosphate</text>
        <dbReference type="Rhea" id="RHEA:23284"/>
        <dbReference type="ChEBI" id="CHEBI:57623"/>
        <dbReference type="ChEBI" id="CHEBI:128769"/>
        <dbReference type="EC" id="5.3.3.2"/>
    </reaction>
</comment>
<reference evidence="13 14" key="1">
    <citation type="submission" date="2019-10" db="EMBL/GenBank/DDBJ databases">
        <title>Whole-genome sequence of the extremophile Heliorestis acidaminivorans DSM 24790.</title>
        <authorList>
            <person name="Kyndt J.A."/>
            <person name="Meyer T.E."/>
        </authorList>
    </citation>
    <scope>NUCLEOTIDE SEQUENCE [LARGE SCALE GENOMIC DNA]</scope>
    <source>
        <strain evidence="13 14">DSM 24790</strain>
    </source>
</reference>
<dbReference type="Gene3D" id="3.20.20.70">
    <property type="entry name" value="Aldolase class I"/>
    <property type="match status" value="1"/>
</dbReference>
<dbReference type="PANTHER" id="PTHR43665">
    <property type="entry name" value="ISOPENTENYL-DIPHOSPHATE DELTA-ISOMERASE"/>
    <property type="match status" value="1"/>
</dbReference>
<dbReference type="HAMAP" id="MF_00354">
    <property type="entry name" value="Idi_2"/>
    <property type="match status" value="1"/>
</dbReference>
<feature type="binding site" evidence="11">
    <location>
        <position position="186"/>
    </location>
    <ligand>
        <name>FMN</name>
        <dbReference type="ChEBI" id="CHEBI:58210"/>
    </ligand>
</feature>
<dbReference type="GO" id="GO:0010181">
    <property type="term" value="F:FMN binding"/>
    <property type="evidence" value="ECO:0007669"/>
    <property type="project" value="UniProtKB-UniRule"/>
</dbReference>
<dbReference type="InterPro" id="IPR011179">
    <property type="entry name" value="IPdP_isomerase"/>
</dbReference>
<evidence type="ECO:0000313" key="14">
    <source>
        <dbReference type="Proteomes" id="UP000468766"/>
    </source>
</evidence>
<keyword evidence="7 11" id="KW-0521">NADP</keyword>
<feature type="binding site" evidence="11">
    <location>
        <begin position="268"/>
        <end position="270"/>
    </location>
    <ligand>
        <name>FMN</name>
        <dbReference type="ChEBI" id="CHEBI:58210"/>
    </ligand>
</feature>
<evidence type="ECO:0000256" key="2">
    <source>
        <dbReference type="ARBA" id="ARBA00022490"/>
    </source>
</evidence>
<evidence type="ECO:0000256" key="6">
    <source>
        <dbReference type="ARBA" id="ARBA00022842"/>
    </source>
</evidence>
<keyword evidence="4 11" id="KW-0288">FMN</keyword>
<feature type="binding site" evidence="11">
    <location>
        <begin position="65"/>
        <end position="67"/>
    </location>
    <ligand>
        <name>FMN</name>
        <dbReference type="ChEBI" id="CHEBI:58210"/>
    </ligand>
</feature>
<evidence type="ECO:0000256" key="10">
    <source>
        <dbReference type="ARBA" id="ARBA00025810"/>
    </source>
</evidence>
<dbReference type="PANTHER" id="PTHR43665:SF1">
    <property type="entry name" value="ISOPENTENYL-DIPHOSPHATE DELTA-ISOMERASE"/>
    <property type="match status" value="1"/>
</dbReference>
<keyword evidence="8 11" id="KW-0414">Isoprene biosynthesis</keyword>
<organism evidence="13 14">
    <name type="scientific">Heliorestis acidaminivorans</name>
    <dbReference type="NCBI Taxonomy" id="553427"/>
    <lineage>
        <taxon>Bacteria</taxon>
        <taxon>Bacillati</taxon>
        <taxon>Bacillota</taxon>
        <taxon>Clostridia</taxon>
        <taxon>Eubacteriales</taxon>
        <taxon>Heliobacteriaceae</taxon>
        <taxon>Heliorestis</taxon>
    </lineage>
</organism>
<comment type="cofactor">
    <cofactor evidence="11">
        <name>Mg(2+)</name>
        <dbReference type="ChEBI" id="CHEBI:18420"/>
    </cofactor>
</comment>
<gene>
    <name evidence="11" type="primary">fni</name>
    <name evidence="13" type="ORF">F9B85_02625</name>
</gene>
<keyword evidence="9 11" id="KW-0413">Isomerase</keyword>
<feature type="binding site" evidence="11">
    <location>
        <begin position="8"/>
        <end position="9"/>
    </location>
    <ligand>
        <name>substrate</name>
    </ligand>
</feature>
<keyword evidence="2 11" id="KW-0963">Cytoplasm</keyword>
<feature type="domain" description="FMN-dependent dehydrogenase" evidence="12">
    <location>
        <begin position="89"/>
        <end position="331"/>
    </location>
</feature>
<feature type="binding site" evidence="11">
    <location>
        <position position="216"/>
    </location>
    <ligand>
        <name>FMN</name>
        <dbReference type="ChEBI" id="CHEBI:58210"/>
    </ligand>
</feature>
<dbReference type="AlphaFoldDB" id="A0A6I0EXR3"/>
<comment type="subcellular location">
    <subcellularLocation>
        <location evidence="11">Cytoplasm</location>
    </subcellularLocation>
</comment>
<dbReference type="GO" id="GO:0070402">
    <property type="term" value="F:NADPH binding"/>
    <property type="evidence" value="ECO:0007669"/>
    <property type="project" value="UniProtKB-UniRule"/>
</dbReference>
<feature type="binding site" evidence="11">
    <location>
        <position position="95"/>
    </location>
    <ligand>
        <name>FMN</name>
        <dbReference type="ChEBI" id="CHEBI:58210"/>
    </ligand>
</feature>